<sequence length="208" mass="22888">MNKALQMDPLASRLFPTVTEYSVTTGSSSFTNGQSTSMDTTRFLFRLKQGPRSLEQHICEFLAIANHSDLLDYILIEIFCDSVNEHLKVRFRREGPRSSLAVFLDYALLCVDSSFTVGVAEEERDITVGAAAKFSQPQTPGHFDLMIATAVLSPTCEMAAALEHVHVMAASTAAVLKMAAAPERVHAMAASRVKSRPSWLSRIKLRPV</sequence>
<keyword evidence="2" id="KW-1185">Reference proteome</keyword>
<organism evidence="1 2">
    <name type="scientific">Cirrhinus mrigala</name>
    <name type="common">Mrigala</name>
    <dbReference type="NCBI Taxonomy" id="683832"/>
    <lineage>
        <taxon>Eukaryota</taxon>
        <taxon>Metazoa</taxon>
        <taxon>Chordata</taxon>
        <taxon>Craniata</taxon>
        <taxon>Vertebrata</taxon>
        <taxon>Euteleostomi</taxon>
        <taxon>Actinopterygii</taxon>
        <taxon>Neopterygii</taxon>
        <taxon>Teleostei</taxon>
        <taxon>Ostariophysi</taxon>
        <taxon>Cypriniformes</taxon>
        <taxon>Cyprinidae</taxon>
        <taxon>Labeoninae</taxon>
        <taxon>Labeonini</taxon>
        <taxon>Cirrhinus</taxon>
    </lineage>
</organism>
<evidence type="ECO:0000313" key="2">
    <source>
        <dbReference type="Proteomes" id="UP001529510"/>
    </source>
</evidence>
<gene>
    <name evidence="1" type="ORF">M9458_057658</name>
</gene>
<dbReference type="Proteomes" id="UP001529510">
    <property type="component" value="Unassembled WGS sequence"/>
</dbReference>
<dbReference type="AlphaFoldDB" id="A0ABD0MB54"/>
<comment type="caution">
    <text evidence="1">The sequence shown here is derived from an EMBL/GenBank/DDBJ whole genome shotgun (WGS) entry which is preliminary data.</text>
</comment>
<evidence type="ECO:0000313" key="1">
    <source>
        <dbReference type="EMBL" id="KAL0147134.1"/>
    </source>
</evidence>
<reference evidence="1 2" key="1">
    <citation type="submission" date="2024-05" db="EMBL/GenBank/DDBJ databases">
        <title>Genome sequencing and assembly of Indian major carp, Cirrhinus mrigala (Hamilton, 1822).</title>
        <authorList>
            <person name="Mohindra V."/>
            <person name="Chowdhury L.M."/>
            <person name="Lal K."/>
            <person name="Jena J.K."/>
        </authorList>
    </citation>
    <scope>NUCLEOTIDE SEQUENCE [LARGE SCALE GENOMIC DNA]</scope>
    <source>
        <strain evidence="1">CM1030</strain>
        <tissue evidence="1">Blood</tissue>
    </source>
</reference>
<dbReference type="EMBL" id="JAMKFB020000831">
    <property type="protein sequence ID" value="KAL0147134.1"/>
    <property type="molecule type" value="Genomic_DNA"/>
</dbReference>
<accession>A0ABD0MB54</accession>
<name>A0ABD0MB54_CIRMR</name>
<proteinExistence type="predicted"/>
<protein>
    <submittedName>
        <fullName evidence="1">Uncharacterized protein</fullName>
    </submittedName>
</protein>